<dbReference type="SUPFAM" id="SSF103473">
    <property type="entry name" value="MFS general substrate transporter"/>
    <property type="match status" value="1"/>
</dbReference>
<dbReference type="PROSITE" id="PS51382">
    <property type="entry name" value="SPX"/>
    <property type="match status" value="1"/>
</dbReference>
<dbReference type="EMBL" id="BLQM01000077">
    <property type="protein sequence ID" value="GMH60279.1"/>
    <property type="molecule type" value="Genomic_DNA"/>
</dbReference>
<feature type="transmembrane region" description="Helical" evidence="6">
    <location>
        <begin position="536"/>
        <end position="554"/>
    </location>
</feature>
<feature type="transmembrane region" description="Helical" evidence="6">
    <location>
        <begin position="610"/>
        <end position="628"/>
    </location>
</feature>
<dbReference type="PANTHER" id="PTHR23510">
    <property type="entry name" value="INNER MEMBRANE TRANSPORT PROTEIN YAJR"/>
    <property type="match status" value="1"/>
</dbReference>
<evidence type="ECO:0000256" key="6">
    <source>
        <dbReference type="SAM" id="Phobius"/>
    </source>
</evidence>
<comment type="caution">
    <text evidence="8">The sequence shown here is derived from an EMBL/GenBank/DDBJ whole genome shotgun (WGS) entry which is preliminary data.</text>
</comment>
<comment type="subcellular location">
    <subcellularLocation>
        <location evidence="1">Membrane</location>
        <topology evidence="1">Multi-pass membrane protein</topology>
    </subcellularLocation>
</comment>
<feature type="region of interest" description="Disordered" evidence="5">
    <location>
        <begin position="1"/>
        <end position="56"/>
    </location>
</feature>
<dbReference type="InterPro" id="IPR051068">
    <property type="entry name" value="MFS_Domain-Containing_Protein"/>
</dbReference>
<gene>
    <name evidence="8" type="ORF">TL16_g03016</name>
</gene>
<dbReference type="Pfam" id="PF07690">
    <property type="entry name" value="MFS_1"/>
    <property type="match status" value="1"/>
</dbReference>
<proteinExistence type="predicted"/>
<keyword evidence="3 6" id="KW-1133">Transmembrane helix</keyword>
<evidence type="ECO:0000256" key="4">
    <source>
        <dbReference type="ARBA" id="ARBA00023136"/>
    </source>
</evidence>
<feature type="transmembrane region" description="Helical" evidence="6">
    <location>
        <begin position="470"/>
        <end position="492"/>
    </location>
</feature>
<sequence>MRSHHNTTTGPGSYQVIPTRSKRIPSDTPLSEDIESSLTTSDVHTHPPPKSWLDPSRMRNLEEDEFVRALDLQVENVALFYMEELGRISKGLRVVGGEFEAKFDGIKLKEEVQDLIEFVGINLTGLRKILKKFDKDQNAAMLGDDTELTDDINSEPNLLVYNGLTMKYLRKKLKGGGGLGGNLGGDNNSDSASKHLLVLCSHYGMISVISSLKDSVRRCVGGDGVNIGELEEATDRLAKWNLHNLPTMLQYNPTKGSIASGLNHYLAVGGGGDLEMEKAIVTLNNMDEGGNGAKKKKAKEQVTSLVLNLFSTFLYMTNYYVVGPTSSKYMTKLGGHEAWAGFLIGMTPWAAMFSAVLYSVWTNTGFRRPLIFSAAMLGAGNLLYASALRYNSVVFVLVGRAMTGLGGPRGINRRYIADTSSVESRTSVSAAFVACGALGMAVGPGLAVFLEHFDFVTSLPVYGEVHFNGMTGPGYVMSFVWLIYCVVLMVAFKEPERIDYKAAAANLEPLSPMKVKQEKSNTVVLFFRSMKTAFRLMNTPVVVCLSLLFINKFIAEETMSSAPMITKYRYGWNVSDVGSLSVGIGLLVVPLTVAVGSLARSYEDKDLLKYLMSLAILGVFLLIDFSAFWESEKHVESLSPLRRELVWFFQPGPFKYVLGNVIVFAGLQASER</sequence>
<keyword evidence="2 6" id="KW-0812">Transmembrane</keyword>
<reference evidence="9" key="1">
    <citation type="journal article" date="2023" name="Commun. Biol.">
        <title>Genome analysis of Parmales, the sister group of diatoms, reveals the evolutionary specialization of diatoms from phago-mixotrophs to photoautotrophs.</title>
        <authorList>
            <person name="Ban H."/>
            <person name="Sato S."/>
            <person name="Yoshikawa S."/>
            <person name="Yamada K."/>
            <person name="Nakamura Y."/>
            <person name="Ichinomiya M."/>
            <person name="Sato N."/>
            <person name="Blanc-Mathieu R."/>
            <person name="Endo H."/>
            <person name="Kuwata A."/>
            <person name="Ogata H."/>
        </authorList>
    </citation>
    <scope>NUCLEOTIDE SEQUENCE [LARGE SCALE GENOMIC DNA]</scope>
</reference>
<dbReference type="InterPro" id="IPR004331">
    <property type="entry name" value="SPX_dom"/>
</dbReference>
<evidence type="ECO:0000256" key="5">
    <source>
        <dbReference type="SAM" id="MobiDB-lite"/>
    </source>
</evidence>
<feature type="transmembrane region" description="Helical" evidence="6">
    <location>
        <begin position="648"/>
        <end position="667"/>
    </location>
</feature>
<dbReference type="PANTHER" id="PTHR23510:SF64">
    <property type="entry name" value="INNER MEMBRANE TRANSPORT PROTEIN YAJR"/>
    <property type="match status" value="1"/>
</dbReference>
<evidence type="ECO:0000259" key="7">
    <source>
        <dbReference type="PROSITE" id="PS51382"/>
    </source>
</evidence>
<feature type="transmembrane region" description="Helical" evidence="6">
    <location>
        <begin position="338"/>
        <end position="358"/>
    </location>
</feature>
<dbReference type="InterPro" id="IPR011701">
    <property type="entry name" value="MFS"/>
</dbReference>
<dbReference type="InterPro" id="IPR036259">
    <property type="entry name" value="MFS_trans_sf"/>
</dbReference>
<evidence type="ECO:0000313" key="9">
    <source>
        <dbReference type="Proteomes" id="UP001162640"/>
    </source>
</evidence>
<evidence type="ECO:0000313" key="8">
    <source>
        <dbReference type="EMBL" id="GMH60279.1"/>
    </source>
</evidence>
<dbReference type="Proteomes" id="UP001162640">
    <property type="component" value="Unassembled WGS sequence"/>
</dbReference>
<organism evidence="8 9">
    <name type="scientific">Triparma laevis f. inornata</name>
    <dbReference type="NCBI Taxonomy" id="1714386"/>
    <lineage>
        <taxon>Eukaryota</taxon>
        <taxon>Sar</taxon>
        <taxon>Stramenopiles</taxon>
        <taxon>Ochrophyta</taxon>
        <taxon>Bolidophyceae</taxon>
        <taxon>Parmales</taxon>
        <taxon>Triparmaceae</taxon>
        <taxon>Triparma</taxon>
    </lineage>
</organism>
<feature type="transmembrane region" description="Helical" evidence="6">
    <location>
        <begin position="302"/>
        <end position="322"/>
    </location>
</feature>
<protein>
    <recommendedName>
        <fullName evidence="7">SPX domain-containing protein</fullName>
    </recommendedName>
</protein>
<accession>A0A9W7A1G5</accession>
<dbReference type="Gene3D" id="1.20.1250.20">
    <property type="entry name" value="MFS general substrate transporter like domains"/>
    <property type="match status" value="1"/>
</dbReference>
<dbReference type="GO" id="GO:0022857">
    <property type="term" value="F:transmembrane transporter activity"/>
    <property type="evidence" value="ECO:0007669"/>
    <property type="project" value="InterPro"/>
</dbReference>
<evidence type="ECO:0000256" key="2">
    <source>
        <dbReference type="ARBA" id="ARBA00022692"/>
    </source>
</evidence>
<feature type="transmembrane region" description="Helical" evidence="6">
    <location>
        <begin position="431"/>
        <end position="450"/>
    </location>
</feature>
<dbReference type="GO" id="GO:0016020">
    <property type="term" value="C:membrane"/>
    <property type="evidence" value="ECO:0007669"/>
    <property type="project" value="UniProtKB-SubCell"/>
</dbReference>
<feature type="compositionally biased region" description="Polar residues" evidence="5">
    <location>
        <begin position="1"/>
        <end position="18"/>
    </location>
</feature>
<name>A0A9W7A1G5_9STRA</name>
<evidence type="ECO:0000256" key="3">
    <source>
        <dbReference type="ARBA" id="ARBA00022989"/>
    </source>
</evidence>
<dbReference type="AlphaFoldDB" id="A0A9W7A1G5"/>
<keyword evidence="4 6" id="KW-0472">Membrane</keyword>
<feature type="domain" description="SPX" evidence="7">
    <location>
        <begin position="1"/>
        <end position="147"/>
    </location>
</feature>
<feature type="transmembrane region" description="Helical" evidence="6">
    <location>
        <begin position="577"/>
        <end position="598"/>
    </location>
</feature>
<evidence type="ECO:0000256" key="1">
    <source>
        <dbReference type="ARBA" id="ARBA00004141"/>
    </source>
</evidence>